<reference evidence="2 3" key="1">
    <citation type="submission" date="2020-06" db="EMBL/GenBank/DDBJ databases">
        <title>Pseudomonas eucalypticola sp. nov., an endophyte of Eucalyptus dunnii leaves with biocontrol ability of eucalyptus leaf blight.</title>
        <authorList>
            <person name="Liu Y."/>
            <person name="Song Z."/>
            <person name="Zeng H."/>
            <person name="Lu M."/>
            <person name="Wang X."/>
            <person name="Lian X."/>
            <person name="Zhang Q."/>
        </authorList>
    </citation>
    <scope>NUCLEOTIDE SEQUENCE [LARGE SCALE GENOMIC DNA]</scope>
    <source>
        <strain evidence="2 3">NP-1</strain>
    </source>
</reference>
<evidence type="ECO:0000313" key="2">
    <source>
        <dbReference type="EMBL" id="QKZ05401.1"/>
    </source>
</evidence>
<dbReference type="Gene3D" id="2.60.120.10">
    <property type="entry name" value="Jelly Rolls"/>
    <property type="match status" value="2"/>
</dbReference>
<dbReference type="RefSeq" id="WP_176571248.1">
    <property type="nucleotide sequence ID" value="NZ_CP056030.1"/>
</dbReference>
<evidence type="ECO:0000313" key="3">
    <source>
        <dbReference type="Proteomes" id="UP000509568"/>
    </source>
</evidence>
<dbReference type="AlphaFoldDB" id="A0A7D5DAJ5"/>
<dbReference type="SUPFAM" id="SSF51182">
    <property type="entry name" value="RmlC-like cupins"/>
    <property type="match status" value="2"/>
</dbReference>
<dbReference type="Pfam" id="PF05899">
    <property type="entry name" value="Cupin_3"/>
    <property type="match status" value="1"/>
</dbReference>
<dbReference type="EMBL" id="CP056030">
    <property type="protein sequence ID" value="QKZ05401.1"/>
    <property type="molecule type" value="Genomic_DNA"/>
</dbReference>
<accession>A0A7D5DAJ5</accession>
<proteinExistence type="predicted"/>
<feature type="domain" description="(S)-ureidoglycine aminohydrolase cupin" evidence="1">
    <location>
        <begin position="160"/>
        <end position="231"/>
    </location>
</feature>
<dbReference type="KEGG" id="pez:HWQ56_17005"/>
<name>A0A7D5DAJ5_9PSED</name>
<organism evidence="2 3">
    <name type="scientific">Pseudomonas eucalypticola</name>
    <dbReference type="NCBI Taxonomy" id="2599595"/>
    <lineage>
        <taxon>Bacteria</taxon>
        <taxon>Pseudomonadati</taxon>
        <taxon>Pseudomonadota</taxon>
        <taxon>Gammaproteobacteria</taxon>
        <taxon>Pseudomonadales</taxon>
        <taxon>Pseudomonadaceae</taxon>
        <taxon>Pseudomonas</taxon>
    </lineage>
</organism>
<dbReference type="InterPro" id="IPR011051">
    <property type="entry name" value="RmlC_Cupin_sf"/>
</dbReference>
<protein>
    <submittedName>
        <fullName evidence="2">DUF861 domain-containing protein</fullName>
    </submittedName>
</protein>
<sequence length="234" mass="24442">MSGSIAVVLAFAEGHAACGAAGVGPWVADDPFAAGRSTVFTDDLGFAAGVVRVGGRHEVVDYPLTEMLVVHAGELSVVSGEQVVHLKAGGSVVIARGTAFTLDAGAEALWAWCATRAQAGAKPGLTVLDRHAHLSPSAPPGDDILISQAPQCRAQGAFEEGALRVGVWDSTAYERRSRGHLCHELMHLTEGQVTLRLDQGRELVVNPGDTVFVAKGAGCGWLSQGYVRKFYAVV</sequence>
<evidence type="ECO:0000259" key="1">
    <source>
        <dbReference type="Pfam" id="PF05899"/>
    </source>
</evidence>
<dbReference type="InterPro" id="IPR014710">
    <property type="entry name" value="RmlC-like_jellyroll"/>
</dbReference>
<keyword evidence="3" id="KW-1185">Reference proteome</keyword>
<dbReference type="InterPro" id="IPR008579">
    <property type="entry name" value="UGlyAH_Cupin_dom"/>
</dbReference>
<dbReference type="Proteomes" id="UP000509568">
    <property type="component" value="Chromosome"/>
</dbReference>
<gene>
    <name evidence="2" type="ORF">HWQ56_17005</name>
</gene>